<protein>
    <recommendedName>
        <fullName evidence="2">histidine kinase</fullName>
        <ecNumber evidence="2">2.7.13.3</ecNumber>
    </recommendedName>
</protein>
<dbReference type="Pfam" id="PF00512">
    <property type="entry name" value="HisKA"/>
    <property type="match status" value="1"/>
</dbReference>
<evidence type="ECO:0000256" key="8">
    <source>
        <dbReference type="ARBA" id="ARBA00023012"/>
    </source>
</evidence>
<dbReference type="GO" id="GO:0016301">
    <property type="term" value="F:kinase activity"/>
    <property type="evidence" value="ECO:0007669"/>
    <property type="project" value="UniProtKB-KW"/>
</dbReference>
<dbReference type="InterPro" id="IPR003661">
    <property type="entry name" value="HisK_dim/P_dom"/>
</dbReference>
<feature type="domain" description="Histidine kinase" evidence="9">
    <location>
        <begin position="156"/>
        <end position="367"/>
    </location>
</feature>
<dbReference type="Pfam" id="PF02518">
    <property type="entry name" value="HATPase_c"/>
    <property type="match status" value="1"/>
</dbReference>
<evidence type="ECO:0000256" key="6">
    <source>
        <dbReference type="ARBA" id="ARBA00022777"/>
    </source>
</evidence>
<dbReference type="InterPro" id="IPR036890">
    <property type="entry name" value="HATPase_C_sf"/>
</dbReference>
<keyword evidence="11" id="KW-1185">Reference proteome</keyword>
<keyword evidence="8" id="KW-0902">Two-component regulatory system</keyword>
<dbReference type="SUPFAM" id="SSF55781">
    <property type="entry name" value="GAF domain-like"/>
    <property type="match status" value="1"/>
</dbReference>
<dbReference type="EMBL" id="CP104377">
    <property type="protein sequence ID" value="UXC19902.1"/>
    <property type="molecule type" value="Genomic_DNA"/>
</dbReference>
<evidence type="ECO:0000256" key="4">
    <source>
        <dbReference type="ARBA" id="ARBA00022679"/>
    </source>
</evidence>
<dbReference type="RefSeq" id="WP_133247981.1">
    <property type="nucleotide sequence ID" value="NZ_CP104377.1"/>
</dbReference>
<dbReference type="SMART" id="SM00388">
    <property type="entry name" value="HisKA"/>
    <property type="match status" value="1"/>
</dbReference>
<proteinExistence type="predicted"/>
<dbReference type="InterPro" id="IPR036097">
    <property type="entry name" value="HisK_dim/P_sf"/>
</dbReference>
<dbReference type="Gene3D" id="1.10.287.130">
    <property type="match status" value="1"/>
</dbReference>
<dbReference type="InterPro" id="IPR050351">
    <property type="entry name" value="BphY/WalK/GraS-like"/>
</dbReference>
<dbReference type="SUPFAM" id="SSF47384">
    <property type="entry name" value="Homodimeric domain of signal transducing histidine kinase"/>
    <property type="match status" value="1"/>
</dbReference>
<dbReference type="InterPro" id="IPR003594">
    <property type="entry name" value="HATPase_dom"/>
</dbReference>
<dbReference type="EC" id="2.7.13.3" evidence="2"/>
<keyword evidence="7" id="KW-0067">ATP-binding</keyword>
<dbReference type="PANTHER" id="PTHR42878:SF7">
    <property type="entry name" value="SENSOR HISTIDINE KINASE GLRK"/>
    <property type="match status" value="1"/>
</dbReference>
<sequence>MKAQTGMGLVGMAWVRSNMWRACAVVDDMGLGMKAGDELDVDSTLCKDVMQSQLGIAFDDALDHPVFRDHRTPKLYGFRAYISEPILLTDGSYFGNLFALDAEPRPITSEKNRAIFTACAGILGKLLQDQLISQQLSNEIQSFKETGNAREVFLAVVAHDLRNPLQAITMGAKMLSRGDEPKAAKLGERIATSARRMSKLIDDLVDYAKGRAGHEISIATEPTESLSAALQTVINEFVEAHPRHDIIASLQLPVAVRVDTPRIQQLLSNLLGNAVAYGAPDLPIRITGSVEGKDIVILVNNQGPLVPDDVMAQMFDPYFQGPKSAATSMGLGLSICKQIVAAHHGSLTVLSCSDSGTTFTVRLPVVL</sequence>
<dbReference type="Gene3D" id="3.30.565.10">
    <property type="entry name" value="Histidine kinase-like ATPase, C-terminal domain"/>
    <property type="match status" value="1"/>
</dbReference>
<evidence type="ECO:0000259" key="9">
    <source>
        <dbReference type="PROSITE" id="PS50109"/>
    </source>
</evidence>
<evidence type="ECO:0000313" key="11">
    <source>
        <dbReference type="Proteomes" id="UP001058290"/>
    </source>
</evidence>
<name>A0ABY6A0V5_9BURK</name>
<keyword evidence="4" id="KW-0808">Transferase</keyword>
<accession>A0ABY6A0V5</accession>
<evidence type="ECO:0000256" key="2">
    <source>
        <dbReference type="ARBA" id="ARBA00012438"/>
    </source>
</evidence>
<evidence type="ECO:0000313" key="10">
    <source>
        <dbReference type="EMBL" id="UXC19902.1"/>
    </source>
</evidence>
<keyword evidence="3" id="KW-0597">Phosphoprotein</keyword>
<dbReference type="PANTHER" id="PTHR42878">
    <property type="entry name" value="TWO-COMPONENT HISTIDINE KINASE"/>
    <property type="match status" value="1"/>
</dbReference>
<dbReference type="Proteomes" id="UP001058290">
    <property type="component" value="Chromosome"/>
</dbReference>
<gene>
    <name evidence="10" type="ORF">N4T19_07310</name>
</gene>
<keyword evidence="6 10" id="KW-0418">Kinase</keyword>
<comment type="catalytic activity">
    <reaction evidence="1">
        <text>ATP + protein L-histidine = ADP + protein N-phospho-L-histidine.</text>
        <dbReference type="EC" id="2.7.13.3"/>
    </reaction>
</comment>
<dbReference type="SMART" id="SM00387">
    <property type="entry name" value="HATPase_c"/>
    <property type="match status" value="1"/>
</dbReference>
<evidence type="ECO:0000256" key="7">
    <source>
        <dbReference type="ARBA" id="ARBA00022840"/>
    </source>
</evidence>
<evidence type="ECO:0000256" key="1">
    <source>
        <dbReference type="ARBA" id="ARBA00000085"/>
    </source>
</evidence>
<dbReference type="PROSITE" id="PS50109">
    <property type="entry name" value="HIS_KIN"/>
    <property type="match status" value="1"/>
</dbReference>
<reference evidence="10" key="1">
    <citation type="submission" date="2022-09" db="EMBL/GenBank/DDBJ databases">
        <title>Bacterial diversity in gut of crayfish and pufferfish.</title>
        <authorList>
            <person name="Huang Y."/>
        </authorList>
    </citation>
    <scope>NUCLEOTIDE SEQUENCE</scope>
    <source>
        <strain evidence="10">PR12</strain>
    </source>
</reference>
<dbReference type="PRINTS" id="PR00344">
    <property type="entry name" value="BCTRLSENSOR"/>
</dbReference>
<dbReference type="InterPro" id="IPR004358">
    <property type="entry name" value="Sig_transdc_His_kin-like_C"/>
</dbReference>
<dbReference type="InterPro" id="IPR005467">
    <property type="entry name" value="His_kinase_dom"/>
</dbReference>
<evidence type="ECO:0000256" key="3">
    <source>
        <dbReference type="ARBA" id="ARBA00022553"/>
    </source>
</evidence>
<dbReference type="SUPFAM" id="SSF55874">
    <property type="entry name" value="ATPase domain of HSP90 chaperone/DNA topoisomerase II/histidine kinase"/>
    <property type="match status" value="1"/>
</dbReference>
<organism evidence="10 11">
    <name type="scientific">Comamonas squillarum</name>
    <dbReference type="NCBI Taxonomy" id="2977320"/>
    <lineage>
        <taxon>Bacteria</taxon>
        <taxon>Pseudomonadati</taxon>
        <taxon>Pseudomonadota</taxon>
        <taxon>Betaproteobacteria</taxon>
        <taxon>Burkholderiales</taxon>
        <taxon>Comamonadaceae</taxon>
        <taxon>Comamonas</taxon>
    </lineage>
</organism>
<dbReference type="CDD" id="cd00082">
    <property type="entry name" value="HisKA"/>
    <property type="match status" value="1"/>
</dbReference>
<keyword evidence="5" id="KW-0547">Nucleotide-binding</keyword>
<evidence type="ECO:0000256" key="5">
    <source>
        <dbReference type="ARBA" id="ARBA00022741"/>
    </source>
</evidence>